<evidence type="ECO:0000256" key="2">
    <source>
        <dbReference type="ARBA" id="ARBA00022803"/>
    </source>
</evidence>
<accession>A0A813DHB3</accession>
<dbReference type="InterPro" id="IPR011990">
    <property type="entry name" value="TPR-like_helical_dom_sf"/>
</dbReference>
<keyword evidence="1" id="KW-0677">Repeat</keyword>
<sequence length="351" mass="38021">MPPPKVLLLLLLLSLLLLLLLLFQKRLISKAMAARHALRVLVPCRSVLPTSLRRFAAAANTGLSATANSYISLGKFETMGADVGRMATGIAYLQDTLQMLEAEYNAEENLQRKAIRGLGLAKNLLEVGRQHQVIDQDAAEAISHYLRAMKLYEDAIAIRETEDTQQAKKALTYARFALSEVCSSLGVAYNDAGQVDQALKMHQRALEIRKAIVGKDHPSVAECLNNLGGLFFARGSLQKAAEHFEQALDMLTESAEGRQDTPYAALTLYNLGLCRAGLMQMPAAATALERALQVAERSLGSDHRQVDLIQSTIAAIAQGSFVGSKAPTPAGENSSTDSTQEQSSENEGKKL</sequence>
<evidence type="ECO:0008006" key="7">
    <source>
        <dbReference type="Google" id="ProtNLM"/>
    </source>
</evidence>
<protein>
    <recommendedName>
        <fullName evidence="7">Kinesin light chain</fullName>
    </recommendedName>
</protein>
<dbReference type="OrthoDB" id="441582at2759"/>
<dbReference type="Proteomes" id="UP000654075">
    <property type="component" value="Unassembled WGS sequence"/>
</dbReference>
<dbReference type="SUPFAM" id="SSF48452">
    <property type="entry name" value="TPR-like"/>
    <property type="match status" value="1"/>
</dbReference>
<keyword evidence="6" id="KW-1185">Reference proteome</keyword>
<dbReference type="AlphaFoldDB" id="A0A813DHB3"/>
<reference evidence="5" key="1">
    <citation type="submission" date="2021-02" db="EMBL/GenBank/DDBJ databases">
        <authorList>
            <person name="Dougan E. K."/>
            <person name="Rhodes N."/>
            <person name="Thang M."/>
            <person name="Chan C."/>
        </authorList>
    </citation>
    <scope>NUCLEOTIDE SEQUENCE</scope>
</reference>
<feature type="compositionally biased region" description="Low complexity" evidence="4">
    <location>
        <begin position="332"/>
        <end position="345"/>
    </location>
</feature>
<dbReference type="PANTHER" id="PTHR45641:SF19">
    <property type="entry name" value="NEPHROCYSTIN-3"/>
    <property type="match status" value="1"/>
</dbReference>
<evidence type="ECO:0000313" key="6">
    <source>
        <dbReference type="Proteomes" id="UP000654075"/>
    </source>
</evidence>
<dbReference type="EMBL" id="CAJNNV010001957">
    <property type="protein sequence ID" value="CAE8586212.1"/>
    <property type="molecule type" value="Genomic_DNA"/>
</dbReference>
<dbReference type="PROSITE" id="PS50005">
    <property type="entry name" value="TPR"/>
    <property type="match status" value="2"/>
</dbReference>
<feature type="repeat" description="TPR" evidence="3">
    <location>
        <begin position="221"/>
        <end position="254"/>
    </location>
</feature>
<feature type="repeat" description="TPR" evidence="3">
    <location>
        <begin position="179"/>
        <end position="212"/>
    </location>
</feature>
<dbReference type="InterPro" id="IPR019734">
    <property type="entry name" value="TPR_rpt"/>
</dbReference>
<dbReference type="PANTHER" id="PTHR45641">
    <property type="entry name" value="TETRATRICOPEPTIDE REPEAT PROTEIN (AFU_ORTHOLOGUE AFUA_6G03870)"/>
    <property type="match status" value="1"/>
</dbReference>
<organism evidence="5 6">
    <name type="scientific">Polarella glacialis</name>
    <name type="common">Dinoflagellate</name>
    <dbReference type="NCBI Taxonomy" id="89957"/>
    <lineage>
        <taxon>Eukaryota</taxon>
        <taxon>Sar</taxon>
        <taxon>Alveolata</taxon>
        <taxon>Dinophyceae</taxon>
        <taxon>Suessiales</taxon>
        <taxon>Suessiaceae</taxon>
        <taxon>Polarella</taxon>
    </lineage>
</organism>
<feature type="region of interest" description="Disordered" evidence="4">
    <location>
        <begin position="324"/>
        <end position="351"/>
    </location>
</feature>
<evidence type="ECO:0000256" key="4">
    <source>
        <dbReference type="SAM" id="MobiDB-lite"/>
    </source>
</evidence>
<dbReference type="Pfam" id="PF13424">
    <property type="entry name" value="TPR_12"/>
    <property type="match status" value="1"/>
</dbReference>
<dbReference type="Gene3D" id="1.25.40.10">
    <property type="entry name" value="Tetratricopeptide repeat domain"/>
    <property type="match status" value="1"/>
</dbReference>
<name>A0A813DHB3_POLGL</name>
<evidence type="ECO:0000256" key="3">
    <source>
        <dbReference type="PROSITE-ProRule" id="PRU00339"/>
    </source>
</evidence>
<proteinExistence type="predicted"/>
<dbReference type="OMA" id="FGEDHNT"/>
<comment type="caution">
    <text evidence="5">The sequence shown here is derived from an EMBL/GenBank/DDBJ whole genome shotgun (WGS) entry which is preliminary data.</text>
</comment>
<evidence type="ECO:0000256" key="1">
    <source>
        <dbReference type="ARBA" id="ARBA00022737"/>
    </source>
</evidence>
<keyword evidence="2 3" id="KW-0802">TPR repeat</keyword>
<evidence type="ECO:0000313" key="5">
    <source>
        <dbReference type="EMBL" id="CAE8586212.1"/>
    </source>
</evidence>
<gene>
    <name evidence="5" type="ORF">PGLA1383_LOCUS5094</name>
</gene>
<dbReference type="SMART" id="SM00028">
    <property type="entry name" value="TPR"/>
    <property type="match status" value="3"/>
</dbReference>